<keyword evidence="5 9" id="KW-0863">Zinc-finger</keyword>
<dbReference type="NCBIfam" id="TIGR00500">
    <property type="entry name" value="met_pdase_I"/>
    <property type="match status" value="1"/>
</dbReference>
<evidence type="ECO:0000259" key="12">
    <source>
        <dbReference type="PROSITE" id="PS52013"/>
    </source>
</evidence>
<feature type="binding site" evidence="8">
    <location>
        <position position="313"/>
    </location>
    <ligand>
        <name>Zn(2+)</name>
        <dbReference type="ChEBI" id="CHEBI:29105"/>
        <label>4</label>
        <note>catalytic</note>
    </ligand>
</feature>
<proteinExistence type="inferred from homology"/>
<dbReference type="STRING" id="1344416.A0A138ZYL4"/>
<feature type="binding site" evidence="8">
    <location>
        <position position="347"/>
    </location>
    <ligand>
        <name>Zn(2+)</name>
        <dbReference type="ChEBI" id="CHEBI:29105"/>
        <label>4</label>
        <note>catalytic</note>
    </ligand>
</feature>
<dbReference type="GO" id="GO:0070006">
    <property type="term" value="F:metalloaminopeptidase activity"/>
    <property type="evidence" value="ECO:0007669"/>
    <property type="project" value="UniProtKB-UniRule"/>
</dbReference>
<dbReference type="SUPFAM" id="SSF55920">
    <property type="entry name" value="Creatinase/aminopeptidase"/>
    <property type="match status" value="1"/>
</dbReference>
<sequence>MSSPDNDSPAQRNSRENDVTRPSYALHRGTADGEDAAGSQKATGNACEGCGATPAKKKCPTCIKLKLAESHFCTQQCFKDHWGSHKEKHVVVFDPFANRPDFKYTGKLRAQYPLSPRRKVPDHIPKPDWAHSGIPTSELALRESRVIEVLKPNELATMREICRLGREVLDIGAAAVRPGVTTDEIDRIVHEATIERDAYPSPLNYNGFPKSCCISVNEVICHGIPDRYELQDGDIVNIDVGFFKDGYHSDLNETCLVGNVDEKGRLLVQTTKECLQKAIELVKPGTPYRSVGRVIERHAASRGFGVIRSFVGHGVHRHFHCAPWSIPHYEKNKAVGTMMEGHLFTIEPMISEGRWDDRLWPDRWTAVTVDGMRSAQFEHTLLVTKTGCDVLTARPDVDWSHPR</sequence>
<organism evidence="13 14">
    <name type="scientific">Gonapodya prolifera (strain JEL478)</name>
    <name type="common">Monoblepharis prolifera</name>
    <dbReference type="NCBI Taxonomy" id="1344416"/>
    <lineage>
        <taxon>Eukaryota</taxon>
        <taxon>Fungi</taxon>
        <taxon>Fungi incertae sedis</taxon>
        <taxon>Chytridiomycota</taxon>
        <taxon>Chytridiomycota incertae sedis</taxon>
        <taxon>Monoblepharidomycetes</taxon>
        <taxon>Monoblepharidales</taxon>
        <taxon>Gonapodyaceae</taxon>
        <taxon>Gonapodya</taxon>
    </lineage>
</organism>
<keyword evidence="1 8" id="KW-0031">Aminopeptidase</keyword>
<evidence type="ECO:0000256" key="1">
    <source>
        <dbReference type="ARBA" id="ARBA00022438"/>
    </source>
</evidence>
<feature type="binding site" evidence="8">
    <location>
        <position position="222"/>
    </location>
    <ligand>
        <name>a protein</name>
        <dbReference type="ChEBI" id="CHEBI:16541"/>
    </ligand>
    <ligandPart>
        <name>N-terminal L-methionine residue</name>
        <dbReference type="ChEBI" id="CHEBI:64731"/>
    </ligandPart>
</feature>
<dbReference type="EMBL" id="KQ965858">
    <property type="protein sequence ID" value="KXS09580.1"/>
    <property type="molecule type" value="Genomic_DNA"/>
</dbReference>
<dbReference type="InterPro" id="IPR002467">
    <property type="entry name" value="Pept_M24A_MAP1"/>
</dbReference>
<dbReference type="PANTHER" id="PTHR43330:SF7">
    <property type="entry name" value="METHIONINE AMINOPEPTIDASE 1"/>
    <property type="match status" value="1"/>
</dbReference>
<name>A0A138ZYL4_GONPJ</name>
<keyword evidence="3 8" id="KW-0645">Protease</keyword>
<dbReference type="OrthoDB" id="3209743at2759"/>
<feature type="binding site" evidence="8">
    <location>
        <position position="250"/>
    </location>
    <ligand>
        <name>Zn(2+)</name>
        <dbReference type="ChEBI" id="CHEBI:29105"/>
        <label>3</label>
    </ligand>
</feature>
<feature type="binding site" evidence="8">
    <location>
        <position position="378"/>
    </location>
    <ligand>
        <name>Zn(2+)</name>
        <dbReference type="ChEBI" id="CHEBI:29105"/>
        <label>3</label>
    </ligand>
</feature>
<keyword evidence="6 8" id="KW-0378">Hydrolase</keyword>
<evidence type="ECO:0000256" key="11">
    <source>
        <dbReference type="SAM" id="MobiDB-lite"/>
    </source>
</evidence>
<comment type="subcellular location">
    <subcellularLocation>
        <location evidence="8">Cytoplasm</location>
    </subcellularLocation>
</comment>
<dbReference type="GO" id="GO:0008270">
    <property type="term" value="F:zinc ion binding"/>
    <property type="evidence" value="ECO:0007669"/>
    <property type="project" value="UniProtKB-KW"/>
</dbReference>
<evidence type="ECO:0000313" key="13">
    <source>
        <dbReference type="EMBL" id="KXS09580.1"/>
    </source>
</evidence>
<evidence type="ECO:0000256" key="9">
    <source>
        <dbReference type="PROSITE-ProRule" id="PRU01357"/>
    </source>
</evidence>
<evidence type="ECO:0000256" key="2">
    <source>
        <dbReference type="ARBA" id="ARBA00022490"/>
    </source>
</evidence>
<comment type="function">
    <text evidence="8 10">Cotranslationally removes the N-terminal methionine from nascent proteins. The N-terminal methionine is often cleaved when the second residue in the primary sequence is small and uncharged (Met-Ala-, Cys, Gly, Pro, Ser, Thr, or Val).</text>
</comment>
<dbReference type="Pfam" id="PF15801">
    <property type="entry name" value="zf-C6H2"/>
    <property type="match status" value="1"/>
</dbReference>
<evidence type="ECO:0000256" key="6">
    <source>
        <dbReference type="ARBA" id="ARBA00022801"/>
    </source>
</evidence>
<dbReference type="HAMAP" id="MF_01974">
    <property type="entry name" value="MetAP_1"/>
    <property type="match status" value="1"/>
</dbReference>
<evidence type="ECO:0000256" key="5">
    <source>
        <dbReference type="ARBA" id="ARBA00022771"/>
    </source>
</evidence>
<accession>A0A138ZYL4</accession>
<keyword evidence="7" id="KW-0862">Zinc</keyword>
<dbReference type="Proteomes" id="UP000070544">
    <property type="component" value="Unassembled WGS sequence"/>
</dbReference>
<dbReference type="GO" id="GO:0004239">
    <property type="term" value="F:initiator methionyl aminopeptidase activity"/>
    <property type="evidence" value="ECO:0007669"/>
    <property type="project" value="UniProtKB-UniRule"/>
</dbReference>
<comment type="cofactor">
    <cofactor evidence="8">
        <name>Zn(2+)</name>
        <dbReference type="ChEBI" id="CHEBI:29105"/>
    </cofactor>
    <cofactor evidence="8">
        <name>Co(2+)</name>
        <dbReference type="ChEBI" id="CHEBI:48828"/>
    </cofactor>
    <cofactor evidence="8">
        <name>Mn(2+)</name>
        <dbReference type="ChEBI" id="CHEBI:29035"/>
    </cofactor>
    <cofactor evidence="8">
        <name>Fe(2+)</name>
        <dbReference type="ChEBI" id="CHEBI:29033"/>
    </cofactor>
    <text evidence="8">Binds 2 divalent metal cations per subunit. Has a high-affinity and a low affinity metal-binding site. The true nature of the physiological cofactor is under debate. The enzyme is active with zinc, cobalt, manganese or divalent iron ions. Has high activity with zinc; zinc cofactor is transferred into the active site region by the ZNG1 zinc chaperone.</text>
</comment>
<keyword evidence="4 8" id="KW-0479">Metal-binding</keyword>
<dbReference type="PANTHER" id="PTHR43330">
    <property type="entry name" value="METHIONINE AMINOPEPTIDASE"/>
    <property type="match status" value="1"/>
</dbReference>
<comment type="cofactor">
    <cofactor evidence="10">
        <name>Co(2+)</name>
        <dbReference type="ChEBI" id="CHEBI:48828"/>
    </cofactor>
    <cofactor evidence="10">
        <name>Zn(2+)</name>
        <dbReference type="ChEBI" id="CHEBI:29105"/>
    </cofactor>
    <cofactor evidence="10">
        <name>Mn(2+)</name>
        <dbReference type="ChEBI" id="CHEBI:29035"/>
    </cofactor>
    <cofactor evidence="10">
        <name>Fe(2+)</name>
        <dbReference type="ChEBI" id="CHEBI:29033"/>
    </cofactor>
    <text evidence="10">Binds 2 divalent metal cations per subunit. Has a high-affinity and a low affinity metal-binding site. The true nature of the physiological cofactor is under debate. The enzyme is active with cobalt, zinc, manganese or divalent iron ions.</text>
</comment>
<reference evidence="13 14" key="1">
    <citation type="journal article" date="2015" name="Genome Biol. Evol.">
        <title>Phylogenomic analyses indicate that early fungi evolved digesting cell walls of algal ancestors of land plants.</title>
        <authorList>
            <person name="Chang Y."/>
            <person name="Wang S."/>
            <person name="Sekimoto S."/>
            <person name="Aerts A.L."/>
            <person name="Choi C."/>
            <person name="Clum A."/>
            <person name="LaButti K.M."/>
            <person name="Lindquist E.A."/>
            <person name="Yee Ngan C."/>
            <person name="Ohm R.A."/>
            <person name="Salamov A.A."/>
            <person name="Grigoriev I.V."/>
            <person name="Spatafora J.W."/>
            <person name="Berbee M.L."/>
        </authorList>
    </citation>
    <scope>NUCLEOTIDE SEQUENCE [LARGE SCALE GENOMIC DNA]</scope>
    <source>
        <strain evidence="13 14">JEL478</strain>
    </source>
</reference>
<comment type="catalytic activity">
    <reaction evidence="8 10">
        <text>Release of N-terminal amino acids, preferentially methionine, from peptides and arylamides.</text>
        <dbReference type="EC" id="3.4.11.18"/>
    </reaction>
</comment>
<keyword evidence="2 8" id="KW-0963">Cytoplasm</keyword>
<dbReference type="GO" id="GO:0006508">
    <property type="term" value="P:proteolysis"/>
    <property type="evidence" value="ECO:0007669"/>
    <property type="project" value="UniProtKB-KW"/>
</dbReference>
<dbReference type="CDD" id="cd01086">
    <property type="entry name" value="MetAP1"/>
    <property type="match status" value="1"/>
</dbReference>
<gene>
    <name evidence="13" type="ORF">M427DRAFT_128861</name>
</gene>
<evidence type="ECO:0000256" key="7">
    <source>
        <dbReference type="ARBA" id="ARBA00022833"/>
    </source>
</evidence>
<feature type="binding site" evidence="8">
    <location>
        <position position="320"/>
    </location>
    <ligand>
        <name>a protein</name>
        <dbReference type="ChEBI" id="CHEBI:16541"/>
    </ligand>
    <ligandPart>
        <name>N-terminal L-methionine residue</name>
        <dbReference type="ChEBI" id="CHEBI:64731"/>
    </ligandPart>
</feature>
<evidence type="ECO:0000313" key="14">
    <source>
        <dbReference type="Proteomes" id="UP000070544"/>
    </source>
</evidence>
<feature type="compositionally biased region" description="Polar residues" evidence="11">
    <location>
        <begin position="1"/>
        <end position="12"/>
    </location>
</feature>
<dbReference type="PROSITE" id="PS52013">
    <property type="entry name" value="ZF_C6H2"/>
    <property type="match status" value="1"/>
</dbReference>
<evidence type="ECO:0000256" key="8">
    <source>
        <dbReference type="HAMAP-Rule" id="MF_03174"/>
    </source>
</evidence>
<evidence type="ECO:0000256" key="10">
    <source>
        <dbReference type="RuleBase" id="RU003653"/>
    </source>
</evidence>
<dbReference type="PRINTS" id="PR00599">
    <property type="entry name" value="MAPEPTIDASE"/>
</dbReference>
<comment type="similarity">
    <text evidence="8 9">Belongs to the peptidase M24A family. Methionine aminopeptidase type 1 subfamily.</text>
</comment>
<dbReference type="EC" id="3.4.11.18" evidence="10"/>
<protein>
    <recommendedName>
        <fullName evidence="10">Methionine aminopeptidase</fullName>
        <ecNumber evidence="10">3.4.11.18</ecNumber>
    </recommendedName>
</protein>
<dbReference type="GO" id="GO:0005829">
    <property type="term" value="C:cytosol"/>
    <property type="evidence" value="ECO:0007669"/>
    <property type="project" value="TreeGrafter"/>
</dbReference>
<dbReference type="InterPro" id="IPR000994">
    <property type="entry name" value="Pept_M24"/>
</dbReference>
<feature type="domain" description="C6H2-type" evidence="12">
    <location>
        <begin position="44"/>
        <end position="96"/>
    </location>
</feature>
<feature type="binding site" evidence="8">
    <location>
        <position position="239"/>
    </location>
    <ligand>
        <name>Zn(2+)</name>
        <dbReference type="ChEBI" id="CHEBI:29105"/>
        <label>3</label>
    </ligand>
</feature>
<feature type="binding site" evidence="8">
    <location>
        <position position="250"/>
    </location>
    <ligand>
        <name>Zn(2+)</name>
        <dbReference type="ChEBI" id="CHEBI:29105"/>
        <label>4</label>
        <note>catalytic</note>
    </ligand>
</feature>
<dbReference type="AlphaFoldDB" id="A0A138ZYL4"/>
<feature type="region of interest" description="Disordered" evidence="11">
    <location>
        <begin position="1"/>
        <end position="55"/>
    </location>
</feature>
<dbReference type="Gene3D" id="3.90.230.10">
    <property type="entry name" value="Creatinase/methionine aminopeptidase superfamily"/>
    <property type="match status" value="1"/>
</dbReference>
<evidence type="ECO:0000256" key="4">
    <source>
        <dbReference type="ARBA" id="ARBA00022723"/>
    </source>
</evidence>
<dbReference type="InterPro" id="IPR036005">
    <property type="entry name" value="Creatinase/aminopeptidase-like"/>
</dbReference>
<comment type="subunit">
    <text evidence="8">Associates with the 60S ribosomal subunit of the 80S translational complex.</text>
</comment>
<feature type="binding site" evidence="8">
    <location>
        <position position="378"/>
    </location>
    <ligand>
        <name>Zn(2+)</name>
        <dbReference type="ChEBI" id="CHEBI:29105"/>
        <label>4</label>
        <note>catalytic</note>
    </ligand>
</feature>
<keyword evidence="14" id="KW-1185">Reference proteome</keyword>
<dbReference type="InterPro" id="IPR031615">
    <property type="entry name" value="Zfn-C6H2"/>
</dbReference>
<dbReference type="Pfam" id="PF00557">
    <property type="entry name" value="Peptidase_M24"/>
    <property type="match status" value="1"/>
</dbReference>
<dbReference type="InterPro" id="IPR001714">
    <property type="entry name" value="Pept_M24_MAP"/>
</dbReference>
<evidence type="ECO:0000256" key="3">
    <source>
        <dbReference type="ARBA" id="ARBA00022670"/>
    </source>
</evidence>
<dbReference type="OMA" id="SIKRPDW"/>